<dbReference type="Gene3D" id="3.40.50.1240">
    <property type="entry name" value="Phosphoglycerate mutase-like"/>
    <property type="match status" value="1"/>
</dbReference>
<evidence type="ECO:0000256" key="1">
    <source>
        <dbReference type="PIRSR" id="PIRSR613078-2"/>
    </source>
</evidence>
<dbReference type="GO" id="GO:0004619">
    <property type="term" value="F:phosphoglycerate mutase activity"/>
    <property type="evidence" value="ECO:0007669"/>
    <property type="project" value="UniProtKB-EC"/>
</dbReference>
<sequence>MREIVLIRHGQTEWSLAGRHTSHTDLPLTAEGERQAAALAPRLAGRAFAAIYASPMARAQRTAKLAGLEVTDTDTDLREWEYGSYEGITTPEIRLTSPGWTVWRDGCPGGEAPSQVAARADRVLDRARTLLPGGDVALVGHGHMLRVLVARWLGLPPAGGELFRLETGTLSVLGYERETPVLLRWNA</sequence>
<dbReference type="PANTHER" id="PTHR48100">
    <property type="entry name" value="BROAD-SPECIFICITY PHOSPHATASE YOR283W-RELATED"/>
    <property type="match status" value="1"/>
</dbReference>
<proteinExistence type="predicted"/>
<dbReference type="GO" id="GO:0016791">
    <property type="term" value="F:phosphatase activity"/>
    <property type="evidence" value="ECO:0007669"/>
    <property type="project" value="TreeGrafter"/>
</dbReference>
<organism evidence="2 3">
    <name type="scientific">Allocatelliglobosispora scoriae</name>
    <dbReference type="NCBI Taxonomy" id="643052"/>
    <lineage>
        <taxon>Bacteria</taxon>
        <taxon>Bacillati</taxon>
        <taxon>Actinomycetota</taxon>
        <taxon>Actinomycetes</taxon>
        <taxon>Micromonosporales</taxon>
        <taxon>Micromonosporaceae</taxon>
        <taxon>Allocatelliglobosispora</taxon>
    </lineage>
</organism>
<dbReference type="RefSeq" id="WP_184845629.1">
    <property type="nucleotide sequence ID" value="NZ_JACHMN010000003.1"/>
</dbReference>
<evidence type="ECO:0000313" key="2">
    <source>
        <dbReference type="EMBL" id="MBB5873934.1"/>
    </source>
</evidence>
<dbReference type="SUPFAM" id="SSF53254">
    <property type="entry name" value="Phosphoglycerate mutase-like"/>
    <property type="match status" value="1"/>
</dbReference>
<evidence type="ECO:0000313" key="3">
    <source>
        <dbReference type="Proteomes" id="UP000587527"/>
    </source>
</evidence>
<protein>
    <submittedName>
        <fullName evidence="2">Putative phosphoglycerate mutase</fullName>
        <ecNumber evidence="2">5.4.2.12</ecNumber>
    </submittedName>
</protein>
<feature type="binding site" evidence="1">
    <location>
        <position position="58"/>
    </location>
    <ligand>
        <name>substrate</name>
    </ligand>
</feature>
<dbReference type="SMART" id="SM00855">
    <property type="entry name" value="PGAM"/>
    <property type="match status" value="1"/>
</dbReference>
<dbReference type="InterPro" id="IPR029033">
    <property type="entry name" value="His_PPase_superfam"/>
</dbReference>
<dbReference type="CDD" id="cd07067">
    <property type="entry name" value="HP_PGM_like"/>
    <property type="match status" value="1"/>
</dbReference>
<dbReference type="Pfam" id="PF00300">
    <property type="entry name" value="His_Phos_1"/>
    <property type="match status" value="1"/>
</dbReference>
<dbReference type="Proteomes" id="UP000587527">
    <property type="component" value="Unassembled WGS sequence"/>
</dbReference>
<gene>
    <name evidence="2" type="ORF">F4553_007368</name>
</gene>
<accession>A0A841C0N3</accession>
<dbReference type="AlphaFoldDB" id="A0A841C0N3"/>
<name>A0A841C0N3_9ACTN</name>
<dbReference type="PANTHER" id="PTHR48100:SF15">
    <property type="entry name" value="SEDOHEPTULOSE 1,7-BISPHOSPHATASE"/>
    <property type="match status" value="1"/>
</dbReference>
<reference evidence="2 3" key="1">
    <citation type="submission" date="2020-08" db="EMBL/GenBank/DDBJ databases">
        <title>Sequencing the genomes of 1000 actinobacteria strains.</title>
        <authorList>
            <person name="Klenk H.-P."/>
        </authorList>
    </citation>
    <scope>NUCLEOTIDE SEQUENCE [LARGE SCALE GENOMIC DNA]</scope>
    <source>
        <strain evidence="2 3">DSM 45362</strain>
    </source>
</reference>
<dbReference type="InterPro" id="IPR050275">
    <property type="entry name" value="PGM_Phosphatase"/>
</dbReference>
<comment type="caution">
    <text evidence="2">The sequence shown here is derived from an EMBL/GenBank/DDBJ whole genome shotgun (WGS) entry which is preliminary data.</text>
</comment>
<dbReference type="InterPro" id="IPR013078">
    <property type="entry name" value="His_Pase_superF_clade-1"/>
</dbReference>
<keyword evidence="3" id="KW-1185">Reference proteome</keyword>
<dbReference type="EC" id="5.4.2.12" evidence="2"/>
<dbReference type="EMBL" id="JACHMN010000003">
    <property type="protein sequence ID" value="MBB5873934.1"/>
    <property type="molecule type" value="Genomic_DNA"/>
</dbReference>
<keyword evidence="2" id="KW-0413">Isomerase</keyword>